<proteinExistence type="predicted"/>
<evidence type="ECO:0000313" key="2">
    <source>
        <dbReference type="Proteomes" id="UP001234178"/>
    </source>
</evidence>
<reference evidence="1 2" key="1">
    <citation type="journal article" date="2023" name="Nucleic Acids Res.">
        <title>The hologenome of Daphnia magna reveals possible DNA methylation and microbiome-mediated evolution of the host genome.</title>
        <authorList>
            <person name="Chaturvedi A."/>
            <person name="Li X."/>
            <person name="Dhandapani V."/>
            <person name="Marshall H."/>
            <person name="Kissane S."/>
            <person name="Cuenca-Cambronero M."/>
            <person name="Asole G."/>
            <person name="Calvet F."/>
            <person name="Ruiz-Romero M."/>
            <person name="Marangio P."/>
            <person name="Guigo R."/>
            <person name="Rago D."/>
            <person name="Mirbahai L."/>
            <person name="Eastwood N."/>
            <person name="Colbourne J.K."/>
            <person name="Zhou J."/>
            <person name="Mallon E."/>
            <person name="Orsini L."/>
        </authorList>
    </citation>
    <scope>NUCLEOTIDE SEQUENCE [LARGE SCALE GENOMIC DNA]</scope>
    <source>
        <strain evidence="1">LRV0_1</strain>
    </source>
</reference>
<name>A0ABR0B517_9CRUS</name>
<gene>
    <name evidence="1" type="ORF">OUZ56_028830</name>
</gene>
<accession>A0ABR0B517</accession>
<dbReference type="EMBL" id="JAOYFB010000040">
    <property type="protein sequence ID" value="KAK4036792.1"/>
    <property type="molecule type" value="Genomic_DNA"/>
</dbReference>
<keyword evidence="2" id="KW-1185">Reference proteome</keyword>
<organism evidence="1 2">
    <name type="scientific">Daphnia magna</name>
    <dbReference type="NCBI Taxonomy" id="35525"/>
    <lineage>
        <taxon>Eukaryota</taxon>
        <taxon>Metazoa</taxon>
        <taxon>Ecdysozoa</taxon>
        <taxon>Arthropoda</taxon>
        <taxon>Crustacea</taxon>
        <taxon>Branchiopoda</taxon>
        <taxon>Diplostraca</taxon>
        <taxon>Cladocera</taxon>
        <taxon>Anomopoda</taxon>
        <taxon>Daphniidae</taxon>
        <taxon>Daphnia</taxon>
    </lineage>
</organism>
<protein>
    <submittedName>
        <fullName evidence="1">Uncharacterized protein</fullName>
    </submittedName>
</protein>
<dbReference type="Proteomes" id="UP001234178">
    <property type="component" value="Unassembled WGS sequence"/>
</dbReference>
<sequence length="121" mass="13989">MTSFLHLGDLHDSTFCDVNNHQRLFHRFYKKIWEVGGAVDSSLHKGVELNRDSPTFSYAYYNATRVVVAMTTKKKKDAYYKILCTIRTSPRNSNRFSSSLRIEADEKINTRLDGSKQSYAQ</sequence>
<evidence type="ECO:0000313" key="1">
    <source>
        <dbReference type="EMBL" id="KAK4036792.1"/>
    </source>
</evidence>
<comment type="caution">
    <text evidence="1">The sequence shown here is derived from an EMBL/GenBank/DDBJ whole genome shotgun (WGS) entry which is preliminary data.</text>
</comment>